<dbReference type="InterPro" id="IPR011606">
    <property type="entry name" value="Brnchd-chn_aa_trnsp_permease"/>
</dbReference>
<evidence type="ECO:0000313" key="9">
    <source>
        <dbReference type="EMBL" id="SVA74409.1"/>
    </source>
</evidence>
<dbReference type="PANTHER" id="PTHR34979:SF1">
    <property type="entry name" value="INNER MEMBRANE PROTEIN YGAZ"/>
    <property type="match status" value="1"/>
</dbReference>
<evidence type="ECO:0000256" key="3">
    <source>
        <dbReference type="ARBA" id="ARBA00022448"/>
    </source>
</evidence>
<feature type="transmembrane region" description="Helical" evidence="8">
    <location>
        <begin position="113"/>
        <end position="131"/>
    </location>
</feature>
<dbReference type="GO" id="GO:0005886">
    <property type="term" value="C:plasma membrane"/>
    <property type="evidence" value="ECO:0007669"/>
    <property type="project" value="UniProtKB-SubCell"/>
</dbReference>
<dbReference type="EMBL" id="UINC01017839">
    <property type="protein sequence ID" value="SVA74409.1"/>
    <property type="molecule type" value="Genomic_DNA"/>
</dbReference>
<keyword evidence="3" id="KW-0813">Transport</keyword>
<feature type="transmembrane region" description="Helical" evidence="8">
    <location>
        <begin position="87"/>
        <end position="107"/>
    </location>
</feature>
<evidence type="ECO:0000256" key="1">
    <source>
        <dbReference type="ARBA" id="ARBA00004651"/>
    </source>
</evidence>
<evidence type="ECO:0000256" key="2">
    <source>
        <dbReference type="ARBA" id="ARBA00010735"/>
    </source>
</evidence>
<keyword evidence="4" id="KW-1003">Cell membrane</keyword>
<evidence type="ECO:0000256" key="8">
    <source>
        <dbReference type="SAM" id="Phobius"/>
    </source>
</evidence>
<keyword evidence="5 8" id="KW-0812">Transmembrane</keyword>
<feature type="non-terminal residue" evidence="9">
    <location>
        <position position="1"/>
    </location>
</feature>
<dbReference type="PANTHER" id="PTHR34979">
    <property type="entry name" value="INNER MEMBRANE PROTEIN YGAZ"/>
    <property type="match status" value="1"/>
</dbReference>
<evidence type="ECO:0000256" key="7">
    <source>
        <dbReference type="ARBA" id="ARBA00023136"/>
    </source>
</evidence>
<accession>A0A381YBE5</accession>
<dbReference type="Pfam" id="PF03591">
    <property type="entry name" value="AzlC"/>
    <property type="match status" value="1"/>
</dbReference>
<reference evidence="9" key="1">
    <citation type="submission" date="2018-05" db="EMBL/GenBank/DDBJ databases">
        <authorList>
            <person name="Lanie J.A."/>
            <person name="Ng W.-L."/>
            <person name="Kazmierczak K.M."/>
            <person name="Andrzejewski T.M."/>
            <person name="Davidsen T.M."/>
            <person name="Wayne K.J."/>
            <person name="Tettelin H."/>
            <person name="Glass J.I."/>
            <person name="Rusch D."/>
            <person name="Podicherti R."/>
            <person name="Tsui H.-C.T."/>
            <person name="Winkler M.E."/>
        </authorList>
    </citation>
    <scope>NUCLEOTIDE SEQUENCE</scope>
</reference>
<keyword evidence="7 8" id="KW-0472">Membrane</keyword>
<gene>
    <name evidence="9" type="ORF">METZ01_LOCUS127263</name>
</gene>
<dbReference type="GO" id="GO:1903785">
    <property type="term" value="P:L-valine transmembrane transport"/>
    <property type="evidence" value="ECO:0007669"/>
    <property type="project" value="TreeGrafter"/>
</dbReference>
<keyword evidence="6 8" id="KW-1133">Transmembrane helix</keyword>
<evidence type="ECO:0000256" key="5">
    <source>
        <dbReference type="ARBA" id="ARBA00022692"/>
    </source>
</evidence>
<protein>
    <recommendedName>
        <fullName evidence="10">AzlC family protein</fullName>
    </recommendedName>
</protein>
<proteinExistence type="inferred from homology"/>
<evidence type="ECO:0008006" key="10">
    <source>
        <dbReference type="Google" id="ProtNLM"/>
    </source>
</evidence>
<comment type="subcellular location">
    <subcellularLocation>
        <location evidence="1">Cell membrane</location>
        <topology evidence="1">Multi-pass membrane protein</topology>
    </subcellularLocation>
</comment>
<feature type="transmembrane region" description="Helical" evidence="8">
    <location>
        <begin position="138"/>
        <end position="167"/>
    </location>
</feature>
<organism evidence="9">
    <name type="scientific">marine metagenome</name>
    <dbReference type="NCBI Taxonomy" id="408172"/>
    <lineage>
        <taxon>unclassified sequences</taxon>
        <taxon>metagenomes</taxon>
        <taxon>ecological metagenomes</taxon>
    </lineage>
</organism>
<evidence type="ECO:0000256" key="4">
    <source>
        <dbReference type="ARBA" id="ARBA00022475"/>
    </source>
</evidence>
<dbReference type="AlphaFoldDB" id="A0A381YBE5"/>
<sequence>VLTFTGASQFAAVSVIGSGGNPVAAVVSGLLLAARNSLYGPVVAPVLRVRRGRRAMAAQFVIDETTAMMSAQDDPEAARDAFWFTGLWLFAFWNVGTVVGVLAGGLLEDPGTWGLDAAFPAAFVALIVPHVRTRPGQVSAVLGAAIAVVAVPFTPAGAPMLIAALAVGPGLWIRNHQAAGVDDT</sequence>
<name>A0A381YBE5_9ZZZZ</name>
<comment type="similarity">
    <text evidence="2">Belongs to the AzlC family.</text>
</comment>
<evidence type="ECO:0000256" key="6">
    <source>
        <dbReference type="ARBA" id="ARBA00022989"/>
    </source>
</evidence>